<dbReference type="Proteomes" id="UP000824065">
    <property type="component" value="Unassembled WGS sequence"/>
</dbReference>
<keyword evidence="1" id="KW-1133">Transmembrane helix</keyword>
<dbReference type="AlphaFoldDB" id="A0A9D2FGV5"/>
<dbReference type="EMBL" id="DXBJ01000048">
    <property type="protein sequence ID" value="HIZ58252.1"/>
    <property type="molecule type" value="Genomic_DNA"/>
</dbReference>
<sequence>MGFVTTLTLILIVLKALGLIAWPWVWVLCPVWLAALLAGAVFLLILVEGRIKTGKW</sequence>
<reference evidence="2" key="2">
    <citation type="submission" date="2021-04" db="EMBL/GenBank/DDBJ databases">
        <authorList>
            <person name="Gilroy R."/>
        </authorList>
    </citation>
    <scope>NUCLEOTIDE SEQUENCE</scope>
    <source>
        <strain evidence="2">ChiBcec16-3735</strain>
    </source>
</reference>
<evidence type="ECO:0000256" key="1">
    <source>
        <dbReference type="SAM" id="Phobius"/>
    </source>
</evidence>
<evidence type="ECO:0000313" key="3">
    <source>
        <dbReference type="Proteomes" id="UP000824065"/>
    </source>
</evidence>
<name>A0A9D2FGV5_9FIRM</name>
<proteinExistence type="predicted"/>
<feature type="transmembrane region" description="Helical" evidence="1">
    <location>
        <begin position="28"/>
        <end position="47"/>
    </location>
</feature>
<keyword evidence="1" id="KW-0812">Transmembrane</keyword>
<evidence type="ECO:0008006" key="4">
    <source>
        <dbReference type="Google" id="ProtNLM"/>
    </source>
</evidence>
<accession>A0A9D2FGV5</accession>
<evidence type="ECO:0000313" key="2">
    <source>
        <dbReference type="EMBL" id="HIZ58252.1"/>
    </source>
</evidence>
<reference evidence="2" key="1">
    <citation type="journal article" date="2021" name="PeerJ">
        <title>Extensive microbial diversity within the chicken gut microbiome revealed by metagenomics and culture.</title>
        <authorList>
            <person name="Gilroy R."/>
            <person name="Ravi A."/>
            <person name="Getino M."/>
            <person name="Pursley I."/>
            <person name="Horton D.L."/>
            <person name="Alikhan N.F."/>
            <person name="Baker D."/>
            <person name="Gharbi K."/>
            <person name="Hall N."/>
            <person name="Watson M."/>
            <person name="Adriaenssens E.M."/>
            <person name="Foster-Nyarko E."/>
            <person name="Jarju S."/>
            <person name="Secka A."/>
            <person name="Antonio M."/>
            <person name="Oren A."/>
            <person name="Chaudhuri R.R."/>
            <person name="La Ragione R."/>
            <person name="Hildebrand F."/>
            <person name="Pallen M.J."/>
        </authorList>
    </citation>
    <scope>NUCLEOTIDE SEQUENCE</scope>
    <source>
        <strain evidence="2">ChiBcec16-3735</strain>
    </source>
</reference>
<gene>
    <name evidence="2" type="ORF">H9725_06695</name>
</gene>
<comment type="caution">
    <text evidence="2">The sequence shown here is derived from an EMBL/GenBank/DDBJ whole genome shotgun (WGS) entry which is preliminary data.</text>
</comment>
<keyword evidence="1" id="KW-0472">Membrane</keyword>
<protein>
    <recommendedName>
        <fullName evidence="4">Transmembrane Fragile-X-F protein</fullName>
    </recommendedName>
</protein>
<organism evidence="2 3">
    <name type="scientific">Candidatus Faecalibacterium gallistercoris</name>
    <dbReference type="NCBI Taxonomy" id="2838579"/>
    <lineage>
        <taxon>Bacteria</taxon>
        <taxon>Bacillati</taxon>
        <taxon>Bacillota</taxon>
        <taxon>Clostridia</taxon>
        <taxon>Eubacteriales</taxon>
        <taxon>Oscillospiraceae</taxon>
        <taxon>Faecalibacterium</taxon>
    </lineage>
</organism>